<proteinExistence type="predicted"/>
<protein>
    <submittedName>
        <fullName evidence="3">AMP-binding domain-containing protein</fullName>
    </submittedName>
</protein>
<evidence type="ECO:0000313" key="3">
    <source>
        <dbReference type="WBParaSite" id="snap_masked-unitig_29717-processed-gene-0.1-mRNA-1"/>
    </source>
</evidence>
<feature type="region of interest" description="Disordered" evidence="1">
    <location>
        <begin position="676"/>
        <end position="748"/>
    </location>
</feature>
<dbReference type="PANTHER" id="PTHR22754:SF32">
    <property type="entry name" value="DISCO-INTERACTING PROTEIN 2"/>
    <property type="match status" value="1"/>
</dbReference>
<reference evidence="3" key="1">
    <citation type="submission" date="2016-11" db="UniProtKB">
        <authorList>
            <consortium name="WormBaseParasite"/>
        </authorList>
    </citation>
    <scope>IDENTIFICATION</scope>
</reference>
<dbReference type="AlphaFoldDB" id="A0A1I8JPS3"/>
<sequence>SRFPALYNGRPLLTFPDRLLRWHRPAFRIALARARAQSSLIREDSPSSLPAHLMEALQRHAGEGSGKSLAHHLMESRRSGTRVSSSLKPGDRALSLLLLQHLQSDCALWPPPLPPVSCGWCGVPVLLNRRLLPTAETGQMLAALWRLIQHEPPLTGWGRAACTGSLADAQGRLTKPARRASSSRWPMLNAAQPETAAPELLCISRVALLSHGKALCSALGYGKGDTAVCLCDPRRDVGLWHGLVASMLADRATLLSGGRCQHARLSYGLVQNPYTLPLPGWTLIRPTRRSPCKTAATCCPSRLSRWSVSGVRAPRQSRPQLCRVDEVGEICRPGYAGNDSPNERAVFNCRPVSATETKLTQRDRATDGAFVRTGFDRLSWAGLLREGLLFVCGTIATQLCVAKRRHSAEDIIATVLAVEPLKFVYRGRIAGSPNRLLGDDRIRCAVSLLPACPRPGQLAARGPHGSVETVTVRDLYSAGRLRPCRVLMCPRPPLPTSCIASNLSSRRVSDRSSTSSSSAGPTLPCLTLTDALRWRASREPDTRLLSVCTDASSASDTDGDSSADTVDIVASCSVGEPLTAQGLLKRADRVASLIRTGLQLTASTTGAAAPGPDLLAGLFGRYAGRLRAAVMRPPAPAPSSLSAFARLRPRCRLRQVQPAEPRPPLLPPLLELDKKQKKVAEKAAASDSGDPNSKLASQTDPESAAYLDLCGAGSPQDDSLQTPGSSAPIGVSRHPPSRHGRLSVPADSLRPAAWPRPARLRRLVIGASASGAARILADAAAQRSVRDALCGYELLDRLAAPGCNLSLVKVVCAVALIWL</sequence>
<keyword evidence="2" id="KW-1185">Reference proteome</keyword>
<dbReference type="WBParaSite" id="snap_masked-unitig_29717-processed-gene-0.1-mRNA-1">
    <property type="protein sequence ID" value="snap_masked-unitig_29717-processed-gene-0.1-mRNA-1"/>
    <property type="gene ID" value="snap_masked-unitig_29717-processed-gene-0.1"/>
</dbReference>
<organism evidence="2 3">
    <name type="scientific">Macrostomum lignano</name>
    <dbReference type="NCBI Taxonomy" id="282301"/>
    <lineage>
        <taxon>Eukaryota</taxon>
        <taxon>Metazoa</taxon>
        <taxon>Spiralia</taxon>
        <taxon>Lophotrochozoa</taxon>
        <taxon>Platyhelminthes</taxon>
        <taxon>Rhabditophora</taxon>
        <taxon>Macrostomorpha</taxon>
        <taxon>Macrostomida</taxon>
        <taxon>Macrostomidae</taxon>
        <taxon>Macrostomum</taxon>
    </lineage>
</organism>
<evidence type="ECO:0000313" key="2">
    <source>
        <dbReference type="Proteomes" id="UP000095280"/>
    </source>
</evidence>
<name>A0A1I8JPS3_9PLAT</name>
<dbReference type="PANTHER" id="PTHR22754">
    <property type="entry name" value="DISCO-INTERACTING PROTEIN 2 DIP2 -RELATED"/>
    <property type="match status" value="1"/>
</dbReference>
<dbReference type="Proteomes" id="UP000095280">
    <property type="component" value="Unplaced"/>
</dbReference>
<feature type="compositionally biased region" description="Polar residues" evidence="1">
    <location>
        <begin position="689"/>
        <end position="701"/>
    </location>
</feature>
<feature type="compositionally biased region" description="Polar residues" evidence="1">
    <location>
        <begin position="716"/>
        <end position="725"/>
    </location>
</feature>
<accession>A0A1I8JPS3</accession>
<evidence type="ECO:0000256" key="1">
    <source>
        <dbReference type="SAM" id="MobiDB-lite"/>
    </source>
</evidence>